<dbReference type="PROSITE" id="PS50893">
    <property type="entry name" value="ABC_TRANSPORTER_2"/>
    <property type="match status" value="1"/>
</dbReference>
<proteinExistence type="predicted"/>
<gene>
    <name evidence="4" type="ORF">ACJDUG_06175</name>
</gene>
<dbReference type="GO" id="GO:0005524">
    <property type="term" value="F:ATP binding"/>
    <property type="evidence" value="ECO:0007669"/>
    <property type="project" value="UniProtKB-KW"/>
</dbReference>
<evidence type="ECO:0000313" key="5">
    <source>
        <dbReference type="Proteomes" id="UP001623591"/>
    </source>
</evidence>
<evidence type="ECO:0000259" key="3">
    <source>
        <dbReference type="PROSITE" id="PS50893"/>
    </source>
</evidence>
<dbReference type="Proteomes" id="UP001623591">
    <property type="component" value="Unassembled WGS sequence"/>
</dbReference>
<dbReference type="Gene3D" id="3.40.50.300">
    <property type="entry name" value="P-loop containing nucleotide triphosphate hydrolases"/>
    <property type="match status" value="1"/>
</dbReference>
<dbReference type="InterPro" id="IPR003439">
    <property type="entry name" value="ABC_transporter-like_ATP-bd"/>
</dbReference>
<dbReference type="InterPro" id="IPR015854">
    <property type="entry name" value="ABC_transpr_LolD-like"/>
</dbReference>
<dbReference type="SUPFAM" id="SSF52540">
    <property type="entry name" value="P-loop containing nucleoside triphosphate hydrolases"/>
    <property type="match status" value="1"/>
</dbReference>
<feature type="domain" description="ABC transporter" evidence="3">
    <location>
        <begin position="2"/>
        <end position="249"/>
    </location>
</feature>
<reference evidence="4 5" key="1">
    <citation type="submission" date="2024-11" db="EMBL/GenBank/DDBJ databases">
        <authorList>
            <person name="Heng Y.C."/>
            <person name="Lim A.C.H."/>
            <person name="Lee J.K.Y."/>
            <person name="Kittelmann S."/>
        </authorList>
    </citation>
    <scope>NUCLEOTIDE SEQUENCE [LARGE SCALE GENOMIC DNA]</scope>
    <source>
        <strain evidence="4 5">WILCCON 0185</strain>
    </source>
</reference>
<organism evidence="4 5">
    <name type="scientific">Candidatus Clostridium stratigraminis</name>
    <dbReference type="NCBI Taxonomy" id="3381661"/>
    <lineage>
        <taxon>Bacteria</taxon>
        <taxon>Bacillati</taxon>
        <taxon>Bacillota</taxon>
        <taxon>Clostridia</taxon>
        <taxon>Eubacteriales</taxon>
        <taxon>Clostridiaceae</taxon>
        <taxon>Clostridium</taxon>
    </lineage>
</organism>
<dbReference type="SMART" id="SM00382">
    <property type="entry name" value="AAA"/>
    <property type="match status" value="1"/>
</dbReference>
<evidence type="ECO:0000313" key="4">
    <source>
        <dbReference type="EMBL" id="MFL0246550.1"/>
    </source>
</evidence>
<dbReference type="PANTHER" id="PTHR24220:SF692">
    <property type="entry name" value="ABC TRANSPORTER DOMAIN-CONTAINING PROTEIN"/>
    <property type="match status" value="1"/>
</dbReference>
<accession>A0ABW8T2E8</accession>
<dbReference type="InterPro" id="IPR017871">
    <property type="entry name" value="ABC_transporter-like_CS"/>
</dbReference>
<keyword evidence="2 4" id="KW-0067">ATP-binding</keyword>
<sequence>MLKIENLYKIFNENTTNENKVFQGLSLKVNKGDFITLIGSNGAGKSTLLNIIAGTLKEDSGYIAINDKNIEKLPEYRRSKYIGRVFQDTSKGIALNLSIIENLSLAFNKGKAFDLSFCISKKNINMYKEKLAQLNLGLEDKLNTKVGLLSGGQRQALCLLIAVMHKPELLLLDEHTAALDPKATEIILDLTEKMVKENNITTLMVTHNLNNAVKIGNRIIMMHRGDIILDLCGKEKEKLTVDNLIENFDKAQGKNFISDRMLLS</sequence>
<dbReference type="InterPro" id="IPR003593">
    <property type="entry name" value="AAA+_ATPase"/>
</dbReference>
<dbReference type="InterPro" id="IPR027417">
    <property type="entry name" value="P-loop_NTPase"/>
</dbReference>
<protein>
    <submittedName>
        <fullName evidence="4">ABC transporter ATP-binding protein</fullName>
    </submittedName>
</protein>
<name>A0ABW8T2E8_9CLOT</name>
<evidence type="ECO:0000256" key="2">
    <source>
        <dbReference type="ARBA" id="ARBA00022840"/>
    </source>
</evidence>
<dbReference type="EMBL" id="JBJHZZ010000002">
    <property type="protein sequence ID" value="MFL0246550.1"/>
    <property type="molecule type" value="Genomic_DNA"/>
</dbReference>
<keyword evidence="5" id="KW-1185">Reference proteome</keyword>
<comment type="caution">
    <text evidence="4">The sequence shown here is derived from an EMBL/GenBank/DDBJ whole genome shotgun (WGS) entry which is preliminary data.</text>
</comment>
<dbReference type="Pfam" id="PF00005">
    <property type="entry name" value="ABC_tran"/>
    <property type="match status" value="1"/>
</dbReference>
<evidence type="ECO:0000256" key="1">
    <source>
        <dbReference type="ARBA" id="ARBA00022741"/>
    </source>
</evidence>
<dbReference type="PROSITE" id="PS00211">
    <property type="entry name" value="ABC_TRANSPORTER_1"/>
    <property type="match status" value="1"/>
</dbReference>
<keyword evidence="1" id="KW-0547">Nucleotide-binding</keyword>
<dbReference type="RefSeq" id="WP_406769014.1">
    <property type="nucleotide sequence ID" value="NZ_JBJHZZ010000002.1"/>
</dbReference>
<dbReference type="PANTHER" id="PTHR24220">
    <property type="entry name" value="IMPORT ATP-BINDING PROTEIN"/>
    <property type="match status" value="1"/>
</dbReference>